<sequence length="569" mass="64898">MTPDDPPTGGSHGRPSSHNHNPQQQQQQQQQHHKQKHHQDHHHRPRWSLNDLSTELLAMIFEQIATPITYKTLVLTERIISRDAERQFPHALAHIYAYTNNVVATSNLDPAGTRRILQRIRNLSTVRWRYIEREVDPEQFWMPADVLNAEQTRHHDTKLYVEELPLRDFEGELRDIYTRAIPVDLLVSLKTACPTPPLVTRLNSLKHLLVAARRLEVLRFEDRGQGTQFDFLPHERLPALRELSLQSYDWRHTRDEVARHWDFSRIARLELVSVPIYNFLRSVDFSDLAGLRVLHCEDFSAHHAAPDARADATRALHALVRSHVRALTALRVTVHTADFPAADALLPHAATLTALGLRDHTGFDEEDRRCPTMAHADLALLARHLRRLRVLELDMDTAHADPPLFLAAACAFPALHTLTLHVQTVLHPFEEAEVRHGHGHGRRGADRDYEAAVWAFRFLVRNKPAGSAPWRSITINVGGWKRVLVRRLSEAWRGLNERGIFAERCFVMERAAGGSGGAEGMVIREEFPVEPSRHVTPESEDDDDDNDDDDDDADDRGVFQHNSIIGRTG</sequence>
<protein>
    <recommendedName>
        <fullName evidence="2">T-box domain-containing protein</fullName>
    </recommendedName>
</protein>
<evidence type="ECO:0000259" key="2">
    <source>
        <dbReference type="PROSITE" id="PS50252"/>
    </source>
</evidence>
<feature type="region of interest" description="Disordered" evidence="1">
    <location>
        <begin position="1"/>
        <end position="45"/>
    </location>
</feature>
<dbReference type="InterPro" id="IPR046360">
    <property type="entry name" value="T-box_DNA-bd"/>
</dbReference>
<feature type="compositionally biased region" description="Polar residues" evidence="1">
    <location>
        <begin position="560"/>
        <end position="569"/>
    </location>
</feature>
<feature type="domain" description="T-box" evidence="2">
    <location>
        <begin position="52"/>
        <end position="161"/>
    </location>
</feature>
<evidence type="ECO:0000313" key="4">
    <source>
        <dbReference type="Proteomes" id="UP000284375"/>
    </source>
</evidence>
<keyword evidence="4" id="KW-1185">Reference proteome</keyword>
<comment type="caution">
    <text evidence="3">The sequence shown here is derived from an EMBL/GenBank/DDBJ whole genome shotgun (WGS) entry which is preliminary data.</text>
</comment>
<dbReference type="AlphaFoldDB" id="A0A423VUW0"/>
<feature type="region of interest" description="Disordered" evidence="1">
    <location>
        <begin position="526"/>
        <end position="569"/>
    </location>
</feature>
<dbReference type="PROSITE" id="PS50252">
    <property type="entry name" value="TBOX_3"/>
    <property type="match status" value="1"/>
</dbReference>
<dbReference type="EMBL" id="LJZO01000026">
    <property type="protein sequence ID" value="ROV94864.1"/>
    <property type="molecule type" value="Genomic_DNA"/>
</dbReference>
<name>A0A423VUW0_CYTCH</name>
<organism evidence="3 4">
    <name type="scientific">Cytospora chrysosperma</name>
    <name type="common">Cytospora canker fungus</name>
    <name type="synonym">Sphaeria chrysosperma</name>
    <dbReference type="NCBI Taxonomy" id="252740"/>
    <lineage>
        <taxon>Eukaryota</taxon>
        <taxon>Fungi</taxon>
        <taxon>Dikarya</taxon>
        <taxon>Ascomycota</taxon>
        <taxon>Pezizomycotina</taxon>
        <taxon>Sordariomycetes</taxon>
        <taxon>Sordariomycetidae</taxon>
        <taxon>Diaporthales</taxon>
        <taxon>Cytosporaceae</taxon>
        <taxon>Cytospora</taxon>
    </lineage>
</organism>
<dbReference type="GO" id="GO:0045893">
    <property type="term" value="P:positive regulation of DNA-templated transcription"/>
    <property type="evidence" value="ECO:0007669"/>
    <property type="project" value="InterPro"/>
</dbReference>
<feature type="compositionally biased region" description="Acidic residues" evidence="1">
    <location>
        <begin position="538"/>
        <end position="554"/>
    </location>
</feature>
<dbReference type="Proteomes" id="UP000284375">
    <property type="component" value="Unassembled WGS sequence"/>
</dbReference>
<feature type="compositionally biased region" description="Basic and acidic residues" evidence="1">
    <location>
        <begin position="526"/>
        <end position="537"/>
    </location>
</feature>
<evidence type="ECO:0000256" key="1">
    <source>
        <dbReference type="SAM" id="MobiDB-lite"/>
    </source>
</evidence>
<dbReference type="OrthoDB" id="3594971at2759"/>
<proteinExistence type="predicted"/>
<reference evidence="3 4" key="1">
    <citation type="submission" date="2015-09" db="EMBL/GenBank/DDBJ databases">
        <title>Host preference determinants of Valsa canker pathogens revealed by comparative genomics.</title>
        <authorList>
            <person name="Yin Z."/>
            <person name="Huang L."/>
        </authorList>
    </citation>
    <scope>NUCLEOTIDE SEQUENCE [LARGE SCALE GENOMIC DNA]</scope>
    <source>
        <strain evidence="3 4">YSFL</strain>
    </source>
</reference>
<gene>
    <name evidence="3" type="ORF">VSDG_07085</name>
</gene>
<feature type="compositionally biased region" description="Basic residues" evidence="1">
    <location>
        <begin position="31"/>
        <end position="45"/>
    </location>
</feature>
<dbReference type="GO" id="GO:0003700">
    <property type="term" value="F:DNA-binding transcription factor activity"/>
    <property type="evidence" value="ECO:0007669"/>
    <property type="project" value="InterPro"/>
</dbReference>
<accession>A0A423VUW0</accession>
<evidence type="ECO:0000313" key="3">
    <source>
        <dbReference type="EMBL" id="ROV94864.1"/>
    </source>
</evidence>